<dbReference type="SUPFAM" id="SSF51735">
    <property type="entry name" value="NAD(P)-binding Rossmann-fold domains"/>
    <property type="match status" value="1"/>
</dbReference>
<evidence type="ECO:0000313" key="4">
    <source>
        <dbReference type="Proteomes" id="UP000054314"/>
    </source>
</evidence>
<feature type="compositionally biased region" description="Basic and acidic residues" evidence="1">
    <location>
        <begin position="303"/>
        <end position="316"/>
    </location>
</feature>
<dbReference type="Pfam" id="PF01370">
    <property type="entry name" value="Epimerase"/>
    <property type="match status" value="1"/>
</dbReference>
<proteinExistence type="predicted"/>
<dbReference type="InterPro" id="IPR036291">
    <property type="entry name" value="NAD(P)-bd_dom_sf"/>
</dbReference>
<dbReference type="InterPro" id="IPR001509">
    <property type="entry name" value="Epimerase_deHydtase"/>
</dbReference>
<dbReference type="PANTHER" id="PTHR43245">
    <property type="entry name" value="BIFUNCTIONAL POLYMYXIN RESISTANCE PROTEIN ARNA"/>
    <property type="match status" value="1"/>
</dbReference>
<gene>
    <name evidence="3" type="ORF">N869_13760</name>
</gene>
<dbReference type="EMBL" id="AXCZ01000042">
    <property type="protein sequence ID" value="KGM13449.1"/>
    <property type="molecule type" value="Genomic_DNA"/>
</dbReference>
<evidence type="ECO:0000313" key="3">
    <source>
        <dbReference type="EMBL" id="KGM13449.1"/>
    </source>
</evidence>
<reference evidence="3 4" key="1">
    <citation type="submission" date="2013-08" db="EMBL/GenBank/DDBJ databases">
        <title>Genome sequencing of Cellulomonas bogoriensis 69B4.</title>
        <authorList>
            <person name="Chen F."/>
            <person name="Li Y."/>
            <person name="Wang G."/>
        </authorList>
    </citation>
    <scope>NUCLEOTIDE SEQUENCE [LARGE SCALE GENOMIC DNA]</scope>
    <source>
        <strain evidence="3 4">69B4</strain>
    </source>
</reference>
<dbReference type="AlphaFoldDB" id="A0A0A0C225"/>
<dbReference type="Gene3D" id="3.40.50.720">
    <property type="entry name" value="NAD(P)-binding Rossmann-like Domain"/>
    <property type="match status" value="1"/>
</dbReference>
<comment type="caution">
    <text evidence="3">The sequence shown here is derived from an EMBL/GenBank/DDBJ whole genome shotgun (WGS) entry which is preliminary data.</text>
</comment>
<feature type="region of interest" description="Disordered" evidence="1">
    <location>
        <begin position="303"/>
        <end position="324"/>
    </location>
</feature>
<dbReference type="InterPro" id="IPR050177">
    <property type="entry name" value="Lipid_A_modif_metabolic_enz"/>
</dbReference>
<accession>A0A0A0C225</accession>
<dbReference type="Proteomes" id="UP000054314">
    <property type="component" value="Unassembled WGS sequence"/>
</dbReference>
<protein>
    <submittedName>
        <fullName evidence="3">Epimerase</fullName>
    </submittedName>
</protein>
<name>A0A0A0C225_9CELL</name>
<keyword evidence="4" id="KW-1185">Reference proteome</keyword>
<sequence length="324" mass="35234">MLGGTEFLGVHLVEGLLAAGWEVTLFNRGLTGPDLFASSVRLRGDRDGDVSALAGGEWDVVFDLSAYHPDQVVRSARYLVDRCRHYVLVSSVSVYAHLPGPGTTEDGVLARIEGPVPREVDGASYGPLKVLCEERVTELFPSRTVVRPTVVVGPGDPSDRFTYWVRRLAEGGAHVVPPDMTRPVQHIDARDLAAWMVGLGAGRVNGVFNAAAEPVPFGDLAQVIADVAGVDLRPVQLTGEQMTVEGVRPWADLPLWLPPEDVDMRGFFQVDASRAVHAGLRVRPLADTVRDTLEWARGRDDDELRTGLSRERDQDLAARYAPGS</sequence>
<evidence type="ECO:0000259" key="2">
    <source>
        <dbReference type="Pfam" id="PF01370"/>
    </source>
</evidence>
<feature type="domain" description="NAD-dependent epimerase/dehydratase" evidence="2">
    <location>
        <begin position="2"/>
        <end position="197"/>
    </location>
</feature>
<organism evidence="3 4">
    <name type="scientific">Cellulomonas bogoriensis 69B4 = DSM 16987</name>
    <dbReference type="NCBI Taxonomy" id="1386082"/>
    <lineage>
        <taxon>Bacteria</taxon>
        <taxon>Bacillati</taxon>
        <taxon>Actinomycetota</taxon>
        <taxon>Actinomycetes</taxon>
        <taxon>Micrococcales</taxon>
        <taxon>Cellulomonadaceae</taxon>
        <taxon>Cellulomonas</taxon>
    </lineage>
</organism>
<dbReference type="PANTHER" id="PTHR43245:SF13">
    <property type="entry name" value="UDP-D-APIOSE_UDP-D-XYLOSE SYNTHASE 2"/>
    <property type="match status" value="1"/>
</dbReference>
<evidence type="ECO:0000256" key="1">
    <source>
        <dbReference type="SAM" id="MobiDB-lite"/>
    </source>
</evidence>